<keyword evidence="2" id="KW-1185">Reference proteome</keyword>
<feature type="non-terminal residue" evidence="1">
    <location>
        <position position="238"/>
    </location>
</feature>
<reference evidence="1 2" key="1">
    <citation type="submission" date="2016-03" db="EMBL/GenBank/DDBJ databases">
        <title>Comparative genomics of the ectomycorrhizal sister species Rhizopogon vinicolor and Rhizopogon vesiculosus (Basidiomycota: Boletales) reveals a divergence of the mating type B locus.</title>
        <authorList>
            <person name="Mujic A.B."/>
            <person name="Kuo A."/>
            <person name="Tritt A."/>
            <person name="Lipzen A."/>
            <person name="Chen C."/>
            <person name="Johnson J."/>
            <person name="Sharma A."/>
            <person name="Barry K."/>
            <person name="Grigoriev I.V."/>
            <person name="Spatafora J.W."/>
        </authorList>
    </citation>
    <scope>NUCLEOTIDE SEQUENCE [LARGE SCALE GENOMIC DNA]</scope>
    <source>
        <strain evidence="1 2">AM-OR11-056</strain>
    </source>
</reference>
<gene>
    <name evidence="1" type="ORF">AZE42_12348</name>
</gene>
<dbReference type="EMBL" id="LVVM01003115">
    <property type="protein sequence ID" value="OJA15435.1"/>
    <property type="molecule type" value="Genomic_DNA"/>
</dbReference>
<sequence>MVYATKNGSKRVQGITRMRPKVHLSKEARQLLTAKQRESSAHYRKSLATAWSTIREATIQIATDHSKSVHKVQSELHMGHSLLLSKHTKGNAWNAFIWKKSQDIEKENISSHGKNVLPSIVHDNLDEYFTLTHEEKDCLVKELEEHRKTRATGQCISTKSKINDVTSTIRTIENELHNLCSRTGVETLLYATRGTTDIPLRGFAFATKGVQNFVASVMGFNDQDFITKMEGFAVQGMK</sequence>
<protein>
    <submittedName>
        <fullName evidence="1">Uncharacterized protein</fullName>
    </submittedName>
</protein>
<comment type="caution">
    <text evidence="1">The sequence shown here is derived from an EMBL/GenBank/DDBJ whole genome shotgun (WGS) entry which is preliminary data.</text>
</comment>
<name>A0A1J8Q637_9AGAM</name>
<proteinExistence type="predicted"/>
<organism evidence="1 2">
    <name type="scientific">Rhizopogon vesiculosus</name>
    <dbReference type="NCBI Taxonomy" id="180088"/>
    <lineage>
        <taxon>Eukaryota</taxon>
        <taxon>Fungi</taxon>
        <taxon>Dikarya</taxon>
        <taxon>Basidiomycota</taxon>
        <taxon>Agaricomycotina</taxon>
        <taxon>Agaricomycetes</taxon>
        <taxon>Agaricomycetidae</taxon>
        <taxon>Boletales</taxon>
        <taxon>Suillineae</taxon>
        <taxon>Rhizopogonaceae</taxon>
        <taxon>Rhizopogon</taxon>
    </lineage>
</organism>
<dbReference type="AlphaFoldDB" id="A0A1J8Q637"/>
<dbReference type="OrthoDB" id="2657487at2759"/>
<evidence type="ECO:0000313" key="2">
    <source>
        <dbReference type="Proteomes" id="UP000183567"/>
    </source>
</evidence>
<accession>A0A1J8Q637</accession>
<evidence type="ECO:0000313" key="1">
    <source>
        <dbReference type="EMBL" id="OJA15435.1"/>
    </source>
</evidence>
<dbReference type="Proteomes" id="UP000183567">
    <property type="component" value="Unassembled WGS sequence"/>
</dbReference>